<evidence type="ECO:0000256" key="2">
    <source>
        <dbReference type="SAM" id="Phobius"/>
    </source>
</evidence>
<name>A0A2A6RMY0_9CHLR</name>
<dbReference type="RefSeq" id="WP_097642859.1">
    <property type="nucleotide sequence ID" value="NZ_NQWI01000012.1"/>
</dbReference>
<keyword evidence="2" id="KW-1133">Transmembrane helix</keyword>
<accession>A0A2A6RMY0</accession>
<organism evidence="3 4">
    <name type="scientific">Candidatus Viridilinea mediisalina</name>
    <dbReference type="NCBI Taxonomy" id="2024553"/>
    <lineage>
        <taxon>Bacteria</taxon>
        <taxon>Bacillati</taxon>
        <taxon>Chloroflexota</taxon>
        <taxon>Chloroflexia</taxon>
        <taxon>Chloroflexales</taxon>
        <taxon>Chloroflexineae</taxon>
        <taxon>Oscillochloridaceae</taxon>
        <taxon>Candidatus Viridilinea</taxon>
    </lineage>
</organism>
<dbReference type="AlphaFoldDB" id="A0A2A6RMY0"/>
<dbReference type="Proteomes" id="UP000220527">
    <property type="component" value="Unassembled WGS sequence"/>
</dbReference>
<evidence type="ECO:0000313" key="4">
    <source>
        <dbReference type="Proteomes" id="UP000220527"/>
    </source>
</evidence>
<dbReference type="EMBL" id="NQWI01000012">
    <property type="protein sequence ID" value="PDW04276.1"/>
    <property type="molecule type" value="Genomic_DNA"/>
</dbReference>
<proteinExistence type="predicted"/>
<feature type="transmembrane region" description="Helical" evidence="2">
    <location>
        <begin position="89"/>
        <end position="111"/>
    </location>
</feature>
<dbReference type="InterPro" id="IPR051474">
    <property type="entry name" value="Anti-sigma-K/W_factor"/>
</dbReference>
<keyword evidence="4" id="KW-1185">Reference proteome</keyword>
<sequence>MHSPQPQPNMLPEQDSELLSAYLDRQLSAQAQADLERRLQQEPALRDELGDLRATVASLRQLEPVRPPRSFTLDPTTVARPRSRFALGWVMQFGSSLAGVVLILLATFQLLGSGAQPTMTAMDVVATQPAPMAPAPMAAPEAELAPMLAAPDEALEPAIAQRIMEDDATMSAAEVAPEGLTSTAAADEATMSAAEVAPEGLTSTTAADPPLASGASDAPLPPMTAAPSQSYAEQTQRSGVSPGLMLALGVMLVGLGLGGYLYNRGRMGR</sequence>
<reference evidence="4" key="1">
    <citation type="submission" date="2017-08" db="EMBL/GenBank/DDBJ databases">
        <authorList>
            <person name="Grouzdev D.S."/>
            <person name="Gaisin V.A."/>
            <person name="Rysina M.S."/>
            <person name="Gorlenko V.M."/>
        </authorList>
    </citation>
    <scope>NUCLEOTIDE SEQUENCE [LARGE SCALE GENOMIC DNA]</scope>
    <source>
        <strain evidence="4">Kir15-3F</strain>
    </source>
</reference>
<protein>
    <recommendedName>
        <fullName evidence="5">Zinc-finger domain-containing protein</fullName>
    </recommendedName>
</protein>
<evidence type="ECO:0008006" key="5">
    <source>
        <dbReference type="Google" id="ProtNLM"/>
    </source>
</evidence>
<evidence type="ECO:0000313" key="3">
    <source>
        <dbReference type="EMBL" id="PDW04276.1"/>
    </source>
</evidence>
<dbReference type="GO" id="GO:0006417">
    <property type="term" value="P:regulation of translation"/>
    <property type="evidence" value="ECO:0007669"/>
    <property type="project" value="TreeGrafter"/>
</dbReference>
<feature type="transmembrane region" description="Helical" evidence="2">
    <location>
        <begin position="243"/>
        <end position="262"/>
    </location>
</feature>
<keyword evidence="2" id="KW-0472">Membrane</keyword>
<keyword evidence="2" id="KW-0812">Transmembrane</keyword>
<dbReference type="GO" id="GO:0016989">
    <property type="term" value="F:sigma factor antagonist activity"/>
    <property type="evidence" value="ECO:0007669"/>
    <property type="project" value="TreeGrafter"/>
</dbReference>
<gene>
    <name evidence="3" type="ORF">CJ255_04290</name>
</gene>
<dbReference type="PANTHER" id="PTHR37461">
    <property type="entry name" value="ANTI-SIGMA-K FACTOR RSKA"/>
    <property type="match status" value="1"/>
</dbReference>
<evidence type="ECO:0000256" key="1">
    <source>
        <dbReference type="SAM" id="MobiDB-lite"/>
    </source>
</evidence>
<feature type="compositionally biased region" description="Polar residues" evidence="1">
    <location>
        <begin position="226"/>
        <end position="236"/>
    </location>
</feature>
<dbReference type="OrthoDB" id="167009at2"/>
<comment type="caution">
    <text evidence="3">The sequence shown here is derived from an EMBL/GenBank/DDBJ whole genome shotgun (WGS) entry which is preliminary data.</text>
</comment>
<dbReference type="PANTHER" id="PTHR37461:SF1">
    <property type="entry name" value="ANTI-SIGMA-K FACTOR RSKA"/>
    <property type="match status" value="1"/>
</dbReference>
<feature type="region of interest" description="Disordered" evidence="1">
    <location>
        <begin position="195"/>
        <end position="236"/>
    </location>
</feature>